<protein>
    <submittedName>
        <fullName evidence="2">Uncharacterized protein</fullName>
    </submittedName>
</protein>
<feature type="region of interest" description="Disordered" evidence="1">
    <location>
        <begin position="19"/>
        <end position="54"/>
    </location>
</feature>
<dbReference type="EMBL" id="JAHHUM010000405">
    <property type="protein sequence ID" value="KAK5620018.1"/>
    <property type="molecule type" value="Genomic_DNA"/>
</dbReference>
<gene>
    <name evidence="2" type="ORF">CRENBAI_003242</name>
</gene>
<sequence length="73" mass="7578">MLLIQSQFKAKEAADVTETVGRLSPSSGDVRAAETAGSGTSRHEATRGWGGNPELTVASSDVGCNICRVETGR</sequence>
<dbReference type="Proteomes" id="UP001311232">
    <property type="component" value="Unassembled WGS sequence"/>
</dbReference>
<evidence type="ECO:0000313" key="3">
    <source>
        <dbReference type="Proteomes" id="UP001311232"/>
    </source>
</evidence>
<proteinExistence type="predicted"/>
<reference evidence="2 3" key="1">
    <citation type="submission" date="2021-06" db="EMBL/GenBank/DDBJ databases">
        <authorList>
            <person name="Palmer J.M."/>
        </authorList>
    </citation>
    <scope>NUCLEOTIDE SEQUENCE [LARGE SCALE GENOMIC DNA]</scope>
    <source>
        <strain evidence="2 3">MEX-2019</strain>
        <tissue evidence="2">Muscle</tissue>
    </source>
</reference>
<evidence type="ECO:0000256" key="1">
    <source>
        <dbReference type="SAM" id="MobiDB-lite"/>
    </source>
</evidence>
<name>A0AAV9SF19_9TELE</name>
<dbReference type="AlphaFoldDB" id="A0AAV9SF19"/>
<accession>A0AAV9SF19</accession>
<keyword evidence="3" id="KW-1185">Reference proteome</keyword>
<organism evidence="2 3">
    <name type="scientific">Crenichthys baileyi</name>
    <name type="common">White River springfish</name>
    <dbReference type="NCBI Taxonomy" id="28760"/>
    <lineage>
        <taxon>Eukaryota</taxon>
        <taxon>Metazoa</taxon>
        <taxon>Chordata</taxon>
        <taxon>Craniata</taxon>
        <taxon>Vertebrata</taxon>
        <taxon>Euteleostomi</taxon>
        <taxon>Actinopterygii</taxon>
        <taxon>Neopterygii</taxon>
        <taxon>Teleostei</taxon>
        <taxon>Neoteleostei</taxon>
        <taxon>Acanthomorphata</taxon>
        <taxon>Ovalentaria</taxon>
        <taxon>Atherinomorphae</taxon>
        <taxon>Cyprinodontiformes</taxon>
        <taxon>Goodeidae</taxon>
        <taxon>Crenichthys</taxon>
    </lineage>
</organism>
<comment type="caution">
    <text evidence="2">The sequence shown here is derived from an EMBL/GenBank/DDBJ whole genome shotgun (WGS) entry which is preliminary data.</text>
</comment>
<evidence type="ECO:0000313" key="2">
    <source>
        <dbReference type="EMBL" id="KAK5620018.1"/>
    </source>
</evidence>